<dbReference type="GO" id="GO:0000226">
    <property type="term" value="P:microtubule cytoskeleton organization"/>
    <property type="evidence" value="ECO:0007669"/>
    <property type="project" value="TreeGrafter"/>
</dbReference>
<evidence type="ECO:0000313" key="3">
    <source>
        <dbReference type="RefSeq" id="XP_026680061.1"/>
    </source>
</evidence>
<dbReference type="GO" id="GO:0034333">
    <property type="term" value="P:adherens junction assembly"/>
    <property type="evidence" value="ECO:0007669"/>
    <property type="project" value="TreeGrafter"/>
</dbReference>
<evidence type="ECO:0000313" key="1">
    <source>
        <dbReference type="Proteomes" id="UP000079169"/>
    </source>
</evidence>
<dbReference type="Pfam" id="PF23579">
    <property type="entry name" value="ARM_TBCD"/>
    <property type="match status" value="1"/>
</dbReference>
<proteinExistence type="predicted"/>
<name>A0A3Q0IUV8_DIACI</name>
<dbReference type="PANTHER" id="PTHR12658">
    <property type="entry name" value="BETA-TUBULIN COFACTOR D"/>
    <property type="match status" value="1"/>
</dbReference>
<sequence length="121" mass="14398">METDPDENLEQGVFPGCTLEYFSEHQIIIELILNIENIFDDDIQYESSLQKFQFIMDQYREQAHLLDSHLDEILDEIIVRVRNINAPMSLKHKLFKYLYMIINVRGYKVIVKKLPHEVSIL</sequence>
<evidence type="ECO:0000313" key="2">
    <source>
        <dbReference type="RefSeq" id="XP_026680060.1"/>
    </source>
</evidence>
<dbReference type="GO" id="GO:0007023">
    <property type="term" value="P:post-chaperonin tubulin folding pathway"/>
    <property type="evidence" value="ECO:0007669"/>
    <property type="project" value="InterPro"/>
</dbReference>
<protein>
    <submittedName>
        <fullName evidence="2 3">Tubulin-specific chaperone D-like</fullName>
    </submittedName>
</protein>
<dbReference type="OMA" id="RNINAPM"/>
<dbReference type="GO" id="GO:0005096">
    <property type="term" value="F:GTPase activator activity"/>
    <property type="evidence" value="ECO:0007669"/>
    <property type="project" value="InterPro"/>
</dbReference>
<dbReference type="InterPro" id="IPR033162">
    <property type="entry name" value="TBCD"/>
</dbReference>
<dbReference type="PANTHER" id="PTHR12658:SF0">
    <property type="entry name" value="TUBULIN-SPECIFIC CHAPERONE D"/>
    <property type="match status" value="1"/>
</dbReference>
<dbReference type="PaxDb" id="121845-A0A3Q0IUV8"/>
<keyword evidence="1" id="KW-1185">Reference proteome</keyword>
<accession>A0A3Q0IUV8</accession>
<organism evidence="1 3">
    <name type="scientific">Diaphorina citri</name>
    <name type="common">Asian citrus psyllid</name>
    <dbReference type="NCBI Taxonomy" id="121845"/>
    <lineage>
        <taxon>Eukaryota</taxon>
        <taxon>Metazoa</taxon>
        <taxon>Ecdysozoa</taxon>
        <taxon>Arthropoda</taxon>
        <taxon>Hexapoda</taxon>
        <taxon>Insecta</taxon>
        <taxon>Pterygota</taxon>
        <taxon>Neoptera</taxon>
        <taxon>Paraneoptera</taxon>
        <taxon>Hemiptera</taxon>
        <taxon>Sternorrhyncha</taxon>
        <taxon>Psylloidea</taxon>
        <taxon>Psyllidae</taxon>
        <taxon>Diaphorininae</taxon>
        <taxon>Diaphorina</taxon>
    </lineage>
</organism>
<dbReference type="RefSeq" id="XP_026680061.1">
    <property type="nucleotide sequence ID" value="XM_026824260.1"/>
</dbReference>
<dbReference type="GO" id="GO:0007021">
    <property type="term" value="P:tubulin complex assembly"/>
    <property type="evidence" value="ECO:0007669"/>
    <property type="project" value="InterPro"/>
</dbReference>
<gene>
    <name evidence="2 3" type="primary">LOC103510109</name>
</gene>
<dbReference type="STRING" id="121845.A0A3Q0IUV8"/>
<dbReference type="Proteomes" id="UP000079169">
    <property type="component" value="Unplaced"/>
</dbReference>
<dbReference type="KEGG" id="dci:103510109"/>
<dbReference type="AlphaFoldDB" id="A0A3Q0IUV8"/>
<dbReference type="RefSeq" id="XP_026680060.1">
    <property type="nucleotide sequence ID" value="XM_026824259.1"/>
</dbReference>
<dbReference type="GO" id="GO:0070830">
    <property type="term" value="P:bicellular tight junction assembly"/>
    <property type="evidence" value="ECO:0007669"/>
    <property type="project" value="TreeGrafter"/>
</dbReference>
<reference evidence="2 3" key="1">
    <citation type="submission" date="2025-04" db="UniProtKB">
        <authorList>
            <consortium name="RefSeq"/>
        </authorList>
    </citation>
    <scope>IDENTIFICATION</scope>
</reference>
<dbReference type="GeneID" id="103510109"/>
<dbReference type="GO" id="GO:0048487">
    <property type="term" value="F:beta-tubulin binding"/>
    <property type="evidence" value="ECO:0007669"/>
    <property type="project" value="InterPro"/>
</dbReference>
<dbReference type="GO" id="GO:0016328">
    <property type="term" value="C:lateral plasma membrane"/>
    <property type="evidence" value="ECO:0007669"/>
    <property type="project" value="TreeGrafter"/>
</dbReference>